<evidence type="ECO:0000256" key="4">
    <source>
        <dbReference type="ARBA" id="ARBA00023163"/>
    </source>
</evidence>
<evidence type="ECO:0000313" key="9">
    <source>
        <dbReference type="Proteomes" id="UP000051530"/>
    </source>
</evidence>
<dbReference type="PRINTS" id="PR00616">
    <property type="entry name" value="CCAATSUBUNTB"/>
</dbReference>
<evidence type="ECO:0000256" key="1">
    <source>
        <dbReference type="ARBA" id="ARBA00004123"/>
    </source>
</evidence>
<evidence type="ECO:0000256" key="6">
    <source>
        <dbReference type="RuleBase" id="RU367155"/>
    </source>
</evidence>
<evidence type="ECO:0000256" key="5">
    <source>
        <dbReference type="ARBA" id="ARBA00023242"/>
    </source>
</evidence>
<feature type="region of interest" description="Disordered" evidence="7">
    <location>
        <begin position="1"/>
        <end position="47"/>
    </location>
</feature>
<accession>A0A0R0M5I5</accession>
<dbReference type="Gene3D" id="6.10.250.2430">
    <property type="match status" value="1"/>
</dbReference>
<dbReference type="SMART" id="SM00521">
    <property type="entry name" value="CBF"/>
    <property type="match status" value="1"/>
</dbReference>
<proteinExistence type="inferred from homology"/>
<name>A0A0R0M5I5_9MICR</name>
<dbReference type="InterPro" id="IPR001289">
    <property type="entry name" value="NFYA"/>
</dbReference>
<comment type="caution">
    <text evidence="8">The sequence shown here is derived from an EMBL/GenBank/DDBJ whole genome shotgun (WGS) entry which is preliminary data.</text>
</comment>
<evidence type="ECO:0000256" key="7">
    <source>
        <dbReference type="SAM" id="MobiDB-lite"/>
    </source>
</evidence>
<dbReference type="Pfam" id="PF02045">
    <property type="entry name" value="CBFB_NFYA"/>
    <property type="match status" value="1"/>
</dbReference>
<keyword evidence="4 6" id="KW-0804">Transcription</keyword>
<sequence>MPKDDNFTSDPFDFTNSEELTDDTKEKDKWVQYPANSTDGTNNSNNMVGNNMNIMRRPFEENTQNVQPTIQPSNTRQSNLNIPDFNGFYSFDMPPFYESRNDNFYNSGQETAHGNTGNVNIGPNNVNTGNVNIGPNNVNTQNNANQNNTTAQEYDRAYHATPSFENQQQSSFENPQQSSFENPQQPAFENQQQPAFENPQQPAFENPQQPFFTQGIADIEQPLYVNAHQFNCIRKRKLRRDYLDTITVNKNSLSYLHESRHRHAMNRLRAPSGRFLTKEEAEVVRAQQNVENDEE</sequence>
<evidence type="ECO:0000256" key="3">
    <source>
        <dbReference type="ARBA" id="ARBA00023125"/>
    </source>
</evidence>
<protein>
    <recommendedName>
        <fullName evidence="6">Transcriptional activator HAP2</fullName>
    </recommendedName>
</protein>
<dbReference type="GO" id="GO:0005634">
    <property type="term" value="C:nucleus"/>
    <property type="evidence" value="ECO:0007669"/>
    <property type="project" value="UniProtKB-SubCell"/>
</dbReference>
<feature type="region of interest" description="Disordered" evidence="7">
    <location>
        <begin position="164"/>
        <end position="208"/>
    </location>
</feature>
<comment type="subcellular location">
    <subcellularLocation>
        <location evidence="1 6">Nucleus</location>
    </subcellularLocation>
</comment>
<dbReference type="Proteomes" id="UP000051530">
    <property type="component" value="Unassembled WGS sequence"/>
</dbReference>
<dbReference type="GO" id="GO:0003700">
    <property type="term" value="F:DNA-binding transcription factor activity"/>
    <property type="evidence" value="ECO:0007669"/>
    <property type="project" value="UniProtKB-UniRule"/>
</dbReference>
<keyword evidence="5 6" id="KW-0539">Nucleus</keyword>
<organism evidence="8 9">
    <name type="scientific">Pseudoloma neurophilia</name>
    <dbReference type="NCBI Taxonomy" id="146866"/>
    <lineage>
        <taxon>Eukaryota</taxon>
        <taxon>Fungi</taxon>
        <taxon>Fungi incertae sedis</taxon>
        <taxon>Microsporidia</taxon>
        <taxon>Pseudoloma</taxon>
    </lineage>
</organism>
<dbReference type="AlphaFoldDB" id="A0A0R0M5I5"/>
<dbReference type="GO" id="GO:0003677">
    <property type="term" value="F:DNA binding"/>
    <property type="evidence" value="ECO:0007669"/>
    <property type="project" value="UniProtKB-KW"/>
</dbReference>
<keyword evidence="3 6" id="KW-0238">DNA-binding</keyword>
<dbReference type="PROSITE" id="PS51152">
    <property type="entry name" value="NFYA_HAP2_2"/>
    <property type="match status" value="1"/>
</dbReference>
<evidence type="ECO:0000313" key="8">
    <source>
        <dbReference type="EMBL" id="KRH94176.1"/>
    </source>
</evidence>
<comment type="function">
    <text evidence="6">Component of the sequence-specific heterotrimeric transcription factor (NF-Y) which specifically recognizes a 5'-CCAAT-3' box motif found in the promoters of its target genes.</text>
</comment>
<dbReference type="PANTHER" id="PTHR12632">
    <property type="entry name" value="TRANSCRIPTION FACTOR NF-Y ALPHA-RELATED"/>
    <property type="match status" value="1"/>
</dbReference>
<reference evidence="8 9" key="1">
    <citation type="submission" date="2015-07" db="EMBL/GenBank/DDBJ databases">
        <title>The genome of Pseudoloma neurophilia, a relevant intracellular parasite of the zebrafish.</title>
        <authorList>
            <person name="Ndikumana S."/>
            <person name="Pelin A."/>
            <person name="Sanders J."/>
            <person name="Corradi N."/>
        </authorList>
    </citation>
    <scope>NUCLEOTIDE SEQUENCE [LARGE SCALE GENOMIC DNA]</scope>
    <source>
        <strain evidence="8 9">MK1</strain>
    </source>
</reference>
<keyword evidence="9" id="KW-1185">Reference proteome</keyword>
<dbReference type="VEuPathDB" id="MicrosporidiaDB:M153_3530001534"/>
<evidence type="ECO:0000256" key="2">
    <source>
        <dbReference type="ARBA" id="ARBA00023015"/>
    </source>
</evidence>
<keyword evidence="2 6" id="KW-0805">Transcription regulation</keyword>
<comment type="subunit">
    <text evidence="6">Heterotrimer.</text>
</comment>
<gene>
    <name evidence="8" type="ORF">M153_3530001534</name>
</gene>
<dbReference type="OrthoDB" id="1097733at2759"/>
<dbReference type="EMBL" id="LGUB01000123">
    <property type="protein sequence ID" value="KRH94176.1"/>
    <property type="molecule type" value="Genomic_DNA"/>
</dbReference>
<comment type="similarity">
    <text evidence="6">Belongs to the NFYA/HAP2 subunit family.</text>
</comment>